<dbReference type="Proteomes" id="UP000269721">
    <property type="component" value="Unassembled WGS sequence"/>
</dbReference>
<feature type="domain" description="Large ribosomal subunit protein bL9 C-terminal" evidence="1">
    <location>
        <begin position="107"/>
        <end position="160"/>
    </location>
</feature>
<evidence type="ECO:0000313" key="2">
    <source>
        <dbReference type="EMBL" id="RKO82784.1"/>
    </source>
</evidence>
<dbReference type="OrthoDB" id="5555409at2759"/>
<dbReference type="AlphaFoldDB" id="A0A4P9VTE3"/>
<reference evidence="3" key="1">
    <citation type="journal article" date="2018" name="Nat. Microbiol.">
        <title>Leveraging single-cell genomics to expand the fungal tree of life.</title>
        <authorList>
            <person name="Ahrendt S.R."/>
            <person name="Quandt C.A."/>
            <person name="Ciobanu D."/>
            <person name="Clum A."/>
            <person name="Salamov A."/>
            <person name="Andreopoulos B."/>
            <person name="Cheng J.F."/>
            <person name="Woyke T."/>
            <person name="Pelin A."/>
            <person name="Henrissat B."/>
            <person name="Reynolds N.K."/>
            <person name="Benny G.L."/>
            <person name="Smith M.E."/>
            <person name="James T.Y."/>
            <person name="Grigoriev I.V."/>
        </authorList>
    </citation>
    <scope>NUCLEOTIDE SEQUENCE [LARGE SCALE GENOMIC DNA]</scope>
</reference>
<organism evidence="2 3">
    <name type="scientific">Blyttiomyces helicus</name>
    <dbReference type="NCBI Taxonomy" id="388810"/>
    <lineage>
        <taxon>Eukaryota</taxon>
        <taxon>Fungi</taxon>
        <taxon>Fungi incertae sedis</taxon>
        <taxon>Chytridiomycota</taxon>
        <taxon>Chytridiomycota incertae sedis</taxon>
        <taxon>Chytridiomycetes</taxon>
        <taxon>Chytridiomycetes incertae sedis</taxon>
        <taxon>Blyttiomyces</taxon>
    </lineage>
</organism>
<name>A0A4P9VTE3_9FUNG</name>
<dbReference type="InterPro" id="IPR020069">
    <property type="entry name" value="Ribosomal_bL9_C"/>
</dbReference>
<keyword evidence="3" id="KW-1185">Reference proteome</keyword>
<dbReference type="SUPFAM" id="SSF55653">
    <property type="entry name" value="Ribosomal protein L9 C-domain"/>
    <property type="match status" value="1"/>
</dbReference>
<protein>
    <recommendedName>
        <fullName evidence="1">Large ribosomal subunit protein bL9 C-terminal domain-containing protein</fullName>
    </recommendedName>
</protein>
<sequence>MFRFASHSVRLSQARSSKLTPILPPKWESKRNLEKIPLITPAILSEQLAEKLAAREAEIELAAAVVEPTAPATPVPTIADPKAAELERQIALSGTPPLVFNRVRITPDSTRIYGSVSVEDIVAELGNRNIVVRVDKLFVEGGRLKEIGEHLVVVKSSEGLDDVRVRVTIRDFGPGL</sequence>
<evidence type="ECO:0000313" key="3">
    <source>
        <dbReference type="Proteomes" id="UP000269721"/>
    </source>
</evidence>
<evidence type="ECO:0000259" key="1">
    <source>
        <dbReference type="Pfam" id="PF03948"/>
    </source>
</evidence>
<gene>
    <name evidence="2" type="ORF">BDK51DRAFT_34142</name>
</gene>
<dbReference type="Pfam" id="PF03948">
    <property type="entry name" value="Ribosomal_L9_C"/>
    <property type="match status" value="1"/>
</dbReference>
<dbReference type="InterPro" id="IPR036791">
    <property type="entry name" value="Ribosomal_bL9_C_sf"/>
</dbReference>
<accession>A0A4P9VTE3</accession>
<proteinExistence type="predicted"/>
<dbReference type="Gene3D" id="3.10.430.100">
    <property type="entry name" value="Ribosomal protein L9, C-terminal domain"/>
    <property type="match status" value="1"/>
</dbReference>
<dbReference type="EMBL" id="ML002096">
    <property type="protein sequence ID" value="RKO82784.1"/>
    <property type="molecule type" value="Genomic_DNA"/>
</dbReference>